<sequence>MRLAHVRRSGAFTSAETHKFKIHIFDLDLILMPMGPGRKRDENQEQFEDDKFLMVFGTAVIVAIIAGIGLAAAYYVPFMHSSSSISPTYIPDVMNATPQVTNVTISGTSYTVTAEVWATATPSAYVTSNNTSRMVAVLSGTPSISPTGTTKTVSGVKYTEYKVSATLSYNTALISSLESSKVLSSSTPVTEVLVVYYGQSDVNFYLNFFS</sequence>
<proteinExistence type="predicted"/>
<dbReference type="EMBL" id="BMNY01000002">
    <property type="protein sequence ID" value="GGM76001.1"/>
    <property type="molecule type" value="Genomic_DNA"/>
</dbReference>
<reference evidence="2" key="1">
    <citation type="journal article" date="2014" name="Int. J. Syst. Evol. Microbiol.">
        <title>Complete genome sequence of Corynebacterium casei LMG S-19264T (=DSM 44701T), isolated from a smear-ripened cheese.</title>
        <authorList>
            <consortium name="US DOE Joint Genome Institute (JGI-PGF)"/>
            <person name="Walter F."/>
            <person name="Albersmeier A."/>
            <person name="Kalinowski J."/>
            <person name="Ruckert C."/>
        </authorList>
    </citation>
    <scope>NUCLEOTIDE SEQUENCE</scope>
    <source>
        <strain evidence="2">JCM 13583</strain>
    </source>
</reference>
<dbReference type="Proteomes" id="UP000632195">
    <property type="component" value="Unassembled WGS sequence"/>
</dbReference>
<keyword evidence="1" id="KW-0472">Membrane</keyword>
<protein>
    <submittedName>
        <fullName evidence="2">Uncharacterized protein</fullName>
    </submittedName>
</protein>
<evidence type="ECO:0000313" key="3">
    <source>
        <dbReference type="Proteomes" id="UP000632195"/>
    </source>
</evidence>
<gene>
    <name evidence="2" type="ORF">GCM10007108_12450</name>
</gene>
<accession>A0AA37F9P1</accession>
<evidence type="ECO:0000313" key="2">
    <source>
        <dbReference type="EMBL" id="GGM76001.1"/>
    </source>
</evidence>
<feature type="transmembrane region" description="Helical" evidence="1">
    <location>
        <begin position="52"/>
        <end position="76"/>
    </location>
</feature>
<keyword evidence="1" id="KW-0812">Transmembrane</keyword>
<organism evidence="2 3">
    <name type="scientific">Thermogymnomonas acidicola</name>
    <dbReference type="NCBI Taxonomy" id="399579"/>
    <lineage>
        <taxon>Archaea</taxon>
        <taxon>Methanobacteriati</taxon>
        <taxon>Thermoplasmatota</taxon>
        <taxon>Thermoplasmata</taxon>
        <taxon>Thermoplasmatales</taxon>
        <taxon>Thermogymnomonas</taxon>
    </lineage>
</organism>
<dbReference type="AlphaFoldDB" id="A0AA37F9P1"/>
<reference evidence="2" key="2">
    <citation type="submission" date="2022-09" db="EMBL/GenBank/DDBJ databases">
        <authorList>
            <person name="Sun Q."/>
            <person name="Ohkuma M."/>
        </authorList>
    </citation>
    <scope>NUCLEOTIDE SEQUENCE</scope>
    <source>
        <strain evidence="2">JCM 13583</strain>
    </source>
</reference>
<keyword evidence="1" id="KW-1133">Transmembrane helix</keyword>
<name>A0AA37F9P1_9ARCH</name>
<evidence type="ECO:0000256" key="1">
    <source>
        <dbReference type="SAM" id="Phobius"/>
    </source>
</evidence>
<comment type="caution">
    <text evidence="2">The sequence shown here is derived from an EMBL/GenBank/DDBJ whole genome shotgun (WGS) entry which is preliminary data.</text>
</comment>
<keyword evidence="3" id="KW-1185">Reference proteome</keyword>